<dbReference type="GO" id="GO:0003676">
    <property type="term" value="F:nucleic acid binding"/>
    <property type="evidence" value="ECO:0007669"/>
    <property type="project" value="InterPro"/>
</dbReference>
<evidence type="ECO:0000256" key="1">
    <source>
        <dbReference type="ARBA" id="ARBA00008078"/>
    </source>
</evidence>
<dbReference type="AlphaFoldDB" id="A0AAD9HWP6"/>
<dbReference type="InterPro" id="IPR059049">
    <property type="entry name" value="TSEN34_N"/>
</dbReference>
<sequence>MYKDQIGIMSSSSTPDREVRISKIAGRYLVFDVQDAMYMRRNHGVCGVLTGTMPQNHTQNIFLSLPVEVRAEEARILVEKKVAYIADSRAAHLSFLSRPDEPSMQAYIQSIKAQRSKARMVYEQARAQRQKENRRKNERLSRPGNSDADAANLALAIAPSPHVENPAESLFDTPPAKPALPPARTHDPVSVTPTPSRDLKHLQRHVVDIEGAQAFPAQAHLNSRGYYFTPGLRFGGDLSIYPGDPVRYHAHFLSKNYGWDEEIPLLDIVCSGRLGTNVKKSFLMTGHVPHDDESSRGSDPEPDGHGGNGARVFSIEWGGM</sequence>
<dbReference type="Pfam" id="PF26577">
    <property type="entry name" value="TSEN34_N"/>
    <property type="match status" value="1"/>
</dbReference>
<reference evidence="9" key="1">
    <citation type="journal article" date="2023" name="Mol. Plant Microbe Interact.">
        <title>Elucidating the Obligate Nature and Biological Capacity of an Invasive Fungal Corn Pathogen.</title>
        <authorList>
            <person name="MacCready J.S."/>
            <person name="Roggenkamp E.M."/>
            <person name="Gdanetz K."/>
            <person name="Chilvers M.I."/>
        </authorList>
    </citation>
    <scope>NUCLEOTIDE SEQUENCE</scope>
    <source>
        <strain evidence="9">PM02</strain>
    </source>
</reference>
<feature type="active site" evidence="5">
    <location>
        <position position="280"/>
    </location>
</feature>
<accession>A0AAD9HWP6</accession>
<feature type="active site" evidence="5">
    <location>
        <position position="249"/>
    </location>
</feature>
<dbReference type="GO" id="GO:0000214">
    <property type="term" value="C:tRNA-intron endonuclease complex"/>
    <property type="evidence" value="ECO:0007669"/>
    <property type="project" value="UniProtKB-UniRule"/>
</dbReference>
<evidence type="ECO:0000259" key="8">
    <source>
        <dbReference type="Pfam" id="PF26577"/>
    </source>
</evidence>
<evidence type="ECO:0000256" key="3">
    <source>
        <dbReference type="ARBA" id="ARBA00023239"/>
    </source>
</evidence>
<dbReference type="EC" id="4.6.1.16" evidence="4"/>
<dbReference type="InterPro" id="IPR011856">
    <property type="entry name" value="tRNA_endonuc-like_dom_sf"/>
</dbReference>
<keyword evidence="2 4" id="KW-0819">tRNA processing</keyword>
<evidence type="ECO:0000259" key="7">
    <source>
        <dbReference type="Pfam" id="PF01974"/>
    </source>
</evidence>
<keyword evidence="3 4" id="KW-0456">Lyase</keyword>
<comment type="caution">
    <text evidence="9">The sequence shown here is derived from an EMBL/GenBank/DDBJ whole genome shotgun (WGS) entry which is preliminary data.</text>
</comment>
<feature type="region of interest" description="Disordered" evidence="6">
    <location>
        <begin position="122"/>
        <end position="148"/>
    </location>
</feature>
<dbReference type="PANTHER" id="PTHR13070:SF0">
    <property type="entry name" value="TRNA-SPLICING ENDONUCLEASE SUBUNIT SEN34"/>
    <property type="match status" value="1"/>
</dbReference>
<feature type="region of interest" description="Disordered" evidence="6">
    <location>
        <begin position="286"/>
        <end position="310"/>
    </location>
</feature>
<evidence type="ECO:0000256" key="4">
    <source>
        <dbReference type="PIRNR" id="PIRNR017250"/>
    </source>
</evidence>
<dbReference type="CDD" id="cd22363">
    <property type="entry name" value="tRNA-intron_lyase_C"/>
    <property type="match status" value="1"/>
</dbReference>
<dbReference type="InterPro" id="IPR016690">
    <property type="entry name" value="TSEN34"/>
</dbReference>
<comment type="similarity">
    <text evidence="1 4">Belongs to the tRNA-intron endonuclease family.</text>
</comment>
<feature type="compositionally biased region" description="Basic and acidic residues" evidence="6">
    <location>
        <begin position="288"/>
        <end position="304"/>
    </location>
</feature>
<comment type="function">
    <text evidence="4">Constitutes one of the two catalytic subunit of the tRNA-splicing endonuclease complex, a complex responsible for identification and cleavage of the splice sites in pre-tRNA. It cleaves pre-tRNA at the 5'- and 3'-splice sites to release the intron. The products are an intron and two tRNA half-molecules bearing 2',3'-cyclic phosphate and 5'-OH termini. There are no conserved sequences at the splice sites, but the intron is invariably located at the same site in the gene, placing the splice sites an invariant distance from the constant structural features of the tRNA body.</text>
</comment>
<keyword evidence="10" id="KW-1185">Reference proteome</keyword>
<dbReference type="Proteomes" id="UP001217918">
    <property type="component" value="Unassembled WGS sequence"/>
</dbReference>
<dbReference type="InterPro" id="IPR036167">
    <property type="entry name" value="tRNA_intron_Endo_cat-like_sf"/>
</dbReference>
<name>A0AAD9HWP6_9PEZI</name>
<dbReference type="GO" id="GO:0000213">
    <property type="term" value="F:tRNA-intron lyase activity"/>
    <property type="evidence" value="ECO:0007669"/>
    <property type="project" value="UniProtKB-UniRule"/>
</dbReference>
<protein>
    <recommendedName>
        <fullName evidence="4">tRNA-splicing endonuclease subunit Sen34</fullName>
        <ecNumber evidence="4">4.6.1.16</ecNumber>
    </recommendedName>
</protein>
<evidence type="ECO:0000313" key="10">
    <source>
        <dbReference type="Proteomes" id="UP001217918"/>
    </source>
</evidence>
<proteinExistence type="inferred from homology"/>
<feature type="domain" description="tRNA intron endonuclease catalytic" evidence="7">
    <location>
        <begin position="219"/>
        <end position="285"/>
    </location>
</feature>
<dbReference type="SUPFAM" id="SSF53032">
    <property type="entry name" value="tRNA-intron endonuclease catalytic domain-like"/>
    <property type="match status" value="1"/>
</dbReference>
<dbReference type="PANTHER" id="PTHR13070">
    <property type="entry name" value="TRNA-SPLICING ENDONUCLEASE SUBUNIT SEN34-RELATED"/>
    <property type="match status" value="1"/>
</dbReference>
<gene>
    <name evidence="9" type="ORF">P8C59_000578</name>
</gene>
<dbReference type="InterPro" id="IPR006677">
    <property type="entry name" value="tRNA_intron_Endonuc_cat-like"/>
</dbReference>
<evidence type="ECO:0000256" key="6">
    <source>
        <dbReference type="SAM" id="MobiDB-lite"/>
    </source>
</evidence>
<feature type="active site" evidence="5">
    <location>
        <position position="241"/>
    </location>
</feature>
<organism evidence="9 10">
    <name type="scientific">Phyllachora maydis</name>
    <dbReference type="NCBI Taxonomy" id="1825666"/>
    <lineage>
        <taxon>Eukaryota</taxon>
        <taxon>Fungi</taxon>
        <taxon>Dikarya</taxon>
        <taxon>Ascomycota</taxon>
        <taxon>Pezizomycotina</taxon>
        <taxon>Sordariomycetes</taxon>
        <taxon>Sordariomycetidae</taxon>
        <taxon>Phyllachorales</taxon>
        <taxon>Phyllachoraceae</taxon>
        <taxon>Phyllachora</taxon>
    </lineage>
</organism>
<dbReference type="Pfam" id="PF01974">
    <property type="entry name" value="tRNA_int_endo"/>
    <property type="match status" value="1"/>
</dbReference>
<dbReference type="PIRSF" id="PIRSF017250">
    <property type="entry name" value="tRNA_splic_SEN34"/>
    <property type="match status" value="1"/>
</dbReference>
<evidence type="ECO:0000256" key="5">
    <source>
        <dbReference type="PIRSR" id="PIRSR017250-50"/>
    </source>
</evidence>
<dbReference type="Gene3D" id="3.40.1350.10">
    <property type="match status" value="1"/>
</dbReference>
<dbReference type="GO" id="GO:0000379">
    <property type="term" value="P:tRNA-type intron splice site recognition and cleavage"/>
    <property type="evidence" value="ECO:0007669"/>
    <property type="project" value="UniProtKB-UniRule"/>
</dbReference>
<feature type="domain" description="TSEN34 N-terminal" evidence="8">
    <location>
        <begin position="19"/>
        <end position="87"/>
    </location>
</feature>
<evidence type="ECO:0000256" key="2">
    <source>
        <dbReference type="ARBA" id="ARBA00022694"/>
    </source>
</evidence>
<dbReference type="EMBL" id="JAQQPM010000001">
    <property type="protein sequence ID" value="KAK2066791.1"/>
    <property type="molecule type" value="Genomic_DNA"/>
</dbReference>
<feature type="region of interest" description="Disordered" evidence="6">
    <location>
        <begin position="164"/>
        <end position="197"/>
    </location>
</feature>
<evidence type="ECO:0000313" key="9">
    <source>
        <dbReference type="EMBL" id="KAK2066791.1"/>
    </source>
</evidence>